<dbReference type="PRINTS" id="PR00380">
    <property type="entry name" value="KINESINHEAVY"/>
</dbReference>
<dbReference type="GO" id="GO:0003777">
    <property type="term" value="F:microtubule motor activity"/>
    <property type="evidence" value="ECO:0007669"/>
    <property type="project" value="InterPro"/>
</dbReference>
<dbReference type="Gene3D" id="3.40.850.10">
    <property type="entry name" value="Kinesin motor domain"/>
    <property type="match status" value="1"/>
</dbReference>
<comment type="caution">
    <text evidence="3">The sequence shown here is derived from an EMBL/GenBank/DDBJ whole genome shotgun (WGS) entry which is preliminary data.</text>
</comment>
<dbReference type="SMART" id="SM00129">
    <property type="entry name" value="KISc"/>
    <property type="match status" value="1"/>
</dbReference>
<dbReference type="Proteomes" id="UP001175000">
    <property type="component" value="Unassembled WGS sequence"/>
</dbReference>
<accession>A0AA39TYX9</accession>
<dbReference type="InterPro" id="IPR001752">
    <property type="entry name" value="Kinesin_motor_dom"/>
</dbReference>
<name>A0AA39TYX9_9PEZI</name>
<dbReference type="GO" id="GO:0016787">
    <property type="term" value="F:hydrolase activity"/>
    <property type="evidence" value="ECO:0007669"/>
    <property type="project" value="UniProtKB-KW"/>
</dbReference>
<feature type="binding site" evidence="1">
    <location>
        <begin position="129"/>
        <end position="136"/>
    </location>
    <ligand>
        <name>ATP</name>
        <dbReference type="ChEBI" id="CHEBI:30616"/>
    </ligand>
</feature>
<dbReference type="GO" id="GO:0005524">
    <property type="term" value="F:ATP binding"/>
    <property type="evidence" value="ECO:0007669"/>
    <property type="project" value="UniProtKB-UniRule"/>
</dbReference>
<feature type="domain" description="Kinesin motor" evidence="2">
    <location>
        <begin position="37"/>
        <end position="393"/>
    </location>
</feature>
<dbReference type="Pfam" id="PF00225">
    <property type="entry name" value="Kinesin"/>
    <property type="match status" value="1"/>
</dbReference>
<dbReference type="GO" id="GO:0051231">
    <property type="term" value="P:spindle elongation"/>
    <property type="evidence" value="ECO:0007669"/>
    <property type="project" value="TreeGrafter"/>
</dbReference>
<dbReference type="GO" id="GO:0007018">
    <property type="term" value="P:microtubule-based movement"/>
    <property type="evidence" value="ECO:0007669"/>
    <property type="project" value="InterPro"/>
</dbReference>
<sequence length="479" mass="52010">MDQFYLKNVALYQNLVDAFHPPPSMTSAAFSKSAPPEMVVSARIRPFLQEDIASGFPCAVYPRAVSSRVVDIHDLYNHPRGRPILKSFNYKVDKVFTPEVTTEQIYQDLVANLLPFVRSGGVGTVFAYGQTGSGKTFTISKLEQLAIQSLTNSSSSNSNTSSSLRPLEIQLTIIELAGNSAFDLLTSRKPISILEDSSGTIHLSGAAEHTIPTLSSALSLIDLASSFRRTESTLKNDASSRSHSICRIRISNHSTGTEGFLYLVDLAGSEAARDVASHGAERMRETKEINMSLSVLKDCIRGRAEWDGYSRLREGKKGRKVAPRIPFRQSALTKVLKHIFETGGGSGTVKEEGTGGGTGRACKTVVIACVNPSLGDVAATKNTLRYAEMLRVNVPVVGTAGDKVEGPMGWGNKQVREWILKESGDVPISPEILAPTESGAEVLRISALEFEYRCSKSPGVTLEHAKALRLKLWKLHAES</sequence>
<protein>
    <submittedName>
        <fullName evidence="3">P-loop containing nucleoside triphosphate hydrolase protein</fullName>
    </submittedName>
</protein>
<proteinExistence type="inferred from homology"/>
<dbReference type="InterPro" id="IPR027417">
    <property type="entry name" value="P-loop_NTPase"/>
</dbReference>
<keyword evidence="3" id="KW-0378">Hydrolase</keyword>
<dbReference type="GO" id="GO:0005875">
    <property type="term" value="C:microtubule associated complex"/>
    <property type="evidence" value="ECO:0007669"/>
    <property type="project" value="TreeGrafter"/>
</dbReference>
<keyword evidence="1" id="KW-0547">Nucleotide-binding</keyword>
<keyword evidence="4" id="KW-1185">Reference proteome</keyword>
<dbReference type="AlphaFoldDB" id="A0AA39TYX9"/>
<reference evidence="3" key="1">
    <citation type="submission" date="2023-06" db="EMBL/GenBank/DDBJ databases">
        <title>Genome-scale phylogeny and comparative genomics of the fungal order Sordariales.</title>
        <authorList>
            <consortium name="Lawrence Berkeley National Laboratory"/>
            <person name="Hensen N."/>
            <person name="Bonometti L."/>
            <person name="Westerberg I."/>
            <person name="Brannstrom I.O."/>
            <person name="Guillou S."/>
            <person name="Cros-Aarteil S."/>
            <person name="Calhoun S."/>
            <person name="Haridas S."/>
            <person name="Kuo A."/>
            <person name="Mondo S."/>
            <person name="Pangilinan J."/>
            <person name="Riley R."/>
            <person name="Labutti K."/>
            <person name="Andreopoulos B."/>
            <person name="Lipzen A."/>
            <person name="Chen C."/>
            <person name="Yanf M."/>
            <person name="Daum C."/>
            <person name="Ng V."/>
            <person name="Clum A."/>
            <person name="Steindorff A."/>
            <person name="Ohm R."/>
            <person name="Martin F."/>
            <person name="Silar P."/>
            <person name="Natvig D."/>
            <person name="Lalanne C."/>
            <person name="Gautier V."/>
            <person name="Ament-Velasquez S.L."/>
            <person name="Kruys A."/>
            <person name="Hutchinson M.I."/>
            <person name="Powell A.J."/>
            <person name="Barry K."/>
            <person name="Miller A.N."/>
            <person name="Grigoriev I.V."/>
            <person name="Debuchy R."/>
            <person name="Gladieux P."/>
            <person name="Thoren M.H."/>
            <person name="Johannesson H."/>
        </authorList>
    </citation>
    <scope>NUCLEOTIDE SEQUENCE</scope>
    <source>
        <strain evidence="3">CBS 606.72</strain>
    </source>
</reference>
<dbReference type="PANTHER" id="PTHR47969:SF9">
    <property type="entry name" value="KINESIN-LIKE PROTEIN"/>
    <property type="match status" value="1"/>
</dbReference>
<dbReference type="SUPFAM" id="SSF52540">
    <property type="entry name" value="P-loop containing nucleoside triphosphate hydrolases"/>
    <property type="match status" value="1"/>
</dbReference>
<keyword evidence="1" id="KW-0067">ATP-binding</keyword>
<dbReference type="PROSITE" id="PS50067">
    <property type="entry name" value="KINESIN_MOTOR_2"/>
    <property type="match status" value="1"/>
</dbReference>
<comment type="similarity">
    <text evidence="1">Belongs to the TRAFAC class myosin-kinesin ATPase superfamily. Kinesin family.</text>
</comment>
<gene>
    <name evidence="3" type="ORF">B0T14DRAFT_571994</name>
</gene>
<organism evidence="3 4">
    <name type="scientific">Immersiella caudata</name>
    <dbReference type="NCBI Taxonomy" id="314043"/>
    <lineage>
        <taxon>Eukaryota</taxon>
        <taxon>Fungi</taxon>
        <taxon>Dikarya</taxon>
        <taxon>Ascomycota</taxon>
        <taxon>Pezizomycotina</taxon>
        <taxon>Sordariomycetes</taxon>
        <taxon>Sordariomycetidae</taxon>
        <taxon>Sordariales</taxon>
        <taxon>Lasiosphaeriaceae</taxon>
        <taxon>Immersiella</taxon>
    </lineage>
</organism>
<dbReference type="InterPro" id="IPR036961">
    <property type="entry name" value="Kinesin_motor_dom_sf"/>
</dbReference>
<evidence type="ECO:0000256" key="1">
    <source>
        <dbReference type="PROSITE-ProRule" id="PRU00283"/>
    </source>
</evidence>
<dbReference type="GO" id="GO:0008017">
    <property type="term" value="F:microtubule binding"/>
    <property type="evidence" value="ECO:0007669"/>
    <property type="project" value="InterPro"/>
</dbReference>
<evidence type="ECO:0000259" key="2">
    <source>
        <dbReference type="PROSITE" id="PS50067"/>
    </source>
</evidence>
<dbReference type="PANTHER" id="PTHR47969">
    <property type="entry name" value="CHROMOSOME-ASSOCIATED KINESIN KIF4A-RELATED"/>
    <property type="match status" value="1"/>
</dbReference>
<dbReference type="GO" id="GO:0007052">
    <property type="term" value="P:mitotic spindle organization"/>
    <property type="evidence" value="ECO:0007669"/>
    <property type="project" value="TreeGrafter"/>
</dbReference>
<dbReference type="InterPro" id="IPR027640">
    <property type="entry name" value="Kinesin-like_fam"/>
</dbReference>
<evidence type="ECO:0000313" key="4">
    <source>
        <dbReference type="Proteomes" id="UP001175000"/>
    </source>
</evidence>
<evidence type="ECO:0000313" key="3">
    <source>
        <dbReference type="EMBL" id="KAK0612173.1"/>
    </source>
</evidence>
<keyword evidence="1" id="KW-0505">Motor protein</keyword>
<dbReference type="EMBL" id="JAULSU010000007">
    <property type="protein sequence ID" value="KAK0612173.1"/>
    <property type="molecule type" value="Genomic_DNA"/>
</dbReference>